<organism evidence="1 2">
    <name type="scientific">Neophaeococcomyces mojaviensis</name>
    <dbReference type="NCBI Taxonomy" id="3383035"/>
    <lineage>
        <taxon>Eukaryota</taxon>
        <taxon>Fungi</taxon>
        <taxon>Dikarya</taxon>
        <taxon>Ascomycota</taxon>
        <taxon>Pezizomycotina</taxon>
        <taxon>Eurotiomycetes</taxon>
        <taxon>Chaetothyriomycetidae</taxon>
        <taxon>Chaetothyriales</taxon>
        <taxon>Chaetothyriales incertae sedis</taxon>
        <taxon>Neophaeococcomyces</taxon>
    </lineage>
</organism>
<accession>A0ACC3AKW7</accession>
<sequence length="456" mass="49563">MAISVFDSRIFCNTFGTQAIRDIFSDEAYAKCLTDVEAALARAEAKVGVIPAAAGAAITDSLNKAQIDFERLAKETDVVGYPVLPLIRQLAEQTPSDVSSYIHWGATTQDIMDTAVILQIRSGIQVVRQEVLNLITHLTDLARQHRDTPMAGRTHLQHALPVTFGYKCAVYLFPFMQHVDRLNSIEQNNLLVQFGGAAGTLASLGPHARTGLRVRAALARELQLLEPPITWHVARDTIAEILNLLALIGGSLGKIAYDLIIMSSNEFGEVSEPFVPYRGASSTMPQKRNPISSEIILAASKLLREKASLGLDAMVADFERQSGPWHLEWAAVPEAFVAAVGALHQANFAIGGLIVNTDAMMRNLQSSRGLIVGEAVMMGLAPHIGRQPAHDIVYEACKSAIETDQALFDVLAANEEIKSKISVEKLKGFCDPLNYLGASQLQVDEVIRLAAQYVSK</sequence>
<comment type="caution">
    <text evidence="1">The sequence shown here is derived from an EMBL/GenBank/DDBJ whole genome shotgun (WGS) entry which is preliminary data.</text>
</comment>
<gene>
    <name evidence="1" type="ORF">H2198_000080</name>
</gene>
<keyword evidence="2" id="KW-1185">Reference proteome</keyword>
<proteinExistence type="predicted"/>
<name>A0ACC3AKW7_9EURO</name>
<dbReference type="EMBL" id="JAPDRQ010000001">
    <property type="protein sequence ID" value="KAJ9664734.1"/>
    <property type="molecule type" value="Genomic_DNA"/>
</dbReference>
<dbReference type="Proteomes" id="UP001172386">
    <property type="component" value="Unassembled WGS sequence"/>
</dbReference>
<protein>
    <submittedName>
        <fullName evidence="1">Uncharacterized protein</fullName>
    </submittedName>
</protein>
<reference evidence="1" key="1">
    <citation type="submission" date="2022-10" db="EMBL/GenBank/DDBJ databases">
        <title>Culturing micro-colonial fungi from biological soil crusts in the Mojave desert and describing Neophaeococcomyces mojavensis, and introducing the new genera and species Taxawa tesnikishii.</title>
        <authorList>
            <person name="Kurbessoian T."/>
            <person name="Stajich J.E."/>
        </authorList>
    </citation>
    <scope>NUCLEOTIDE SEQUENCE</scope>
    <source>
        <strain evidence="1">JES_112</strain>
    </source>
</reference>
<evidence type="ECO:0000313" key="2">
    <source>
        <dbReference type="Proteomes" id="UP001172386"/>
    </source>
</evidence>
<evidence type="ECO:0000313" key="1">
    <source>
        <dbReference type="EMBL" id="KAJ9664734.1"/>
    </source>
</evidence>